<comment type="subunit">
    <text evidence="8">Homodimer.</text>
</comment>
<keyword evidence="6 8" id="KW-0411">Iron-sulfur</keyword>
<dbReference type="NCBIfam" id="TIGR04349">
    <property type="entry name" value="rSAM_QueE_gams"/>
    <property type="match status" value="1"/>
</dbReference>
<accession>A0A8J6P7P9</accession>
<sequence>MSGSAVDLRVTEIFLSLQGEGRTIGWPTTFVRLTGCPLRCSYCDTEYAFHGGERMTVPAIMGQIRGNNVDHVTVTGGEPLAQKGVYPLLEQLCDAGYKVSLETGGMLDISEVDHRVNRVVDLKTPGSGEEEKNLWSNLDQLTHHDQLKIVMVDRADYDWFLPILREHKLEQQCEVIFSPAAGKLAPSELASWILDDSLHVRFQIQLHKVLWGDEPGR</sequence>
<dbReference type="UniPathway" id="UPA00391"/>
<evidence type="ECO:0000256" key="1">
    <source>
        <dbReference type="ARBA" id="ARBA00022485"/>
    </source>
</evidence>
<protein>
    <recommendedName>
        <fullName evidence="8">7-carboxy-7-deazaguanine synthase</fullName>
        <shortName evidence="8">CDG synthase</shortName>
        <ecNumber evidence="8">4.3.99.3</ecNumber>
    </recommendedName>
    <alternativeName>
        <fullName evidence="8">Queuosine biosynthesis protein QueE</fullName>
    </alternativeName>
</protein>
<dbReference type="InterPro" id="IPR027621">
    <property type="entry name" value="rSAM_QueE_gams"/>
</dbReference>
<dbReference type="SFLD" id="SFLDS00029">
    <property type="entry name" value="Radical_SAM"/>
    <property type="match status" value="1"/>
</dbReference>
<name>A0A8J6P7P9_9GAMM</name>
<dbReference type="Proteomes" id="UP000654401">
    <property type="component" value="Unassembled WGS sequence"/>
</dbReference>
<evidence type="ECO:0000256" key="3">
    <source>
        <dbReference type="ARBA" id="ARBA00022723"/>
    </source>
</evidence>
<dbReference type="CDD" id="cd01335">
    <property type="entry name" value="Radical_SAM"/>
    <property type="match status" value="1"/>
</dbReference>
<feature type="binding site" evidence="8">
    <location>
        <begin position="17"/>
        <end position="19"/>
    </location>
    <ligand>
        <name>substrate</name>
    </ligand>
</feature>
<feature type="binding site" evidence="8">
    <location>
        <position position="36"/>
    </location>
    <ligand>
        <name>[4Fe-4S] cluster</name>
        <dbReference type="ChEBI" id="CHEBI:49883"/>
        <note>4Fe-4S-S-AdoMet</note>
    </ligand>
</feature>
<feature type="binding site" evidence="8">
    <location>
        <position position="75"/>
    </location>
    <ligand>
        <name>substrate</name>
    </ligand>
</feature>
<comment type="caution">
    <text evidence="8">Lacks conserved residue(s) required for the propagation of feature annotation.</text>
</comment>
<keyword evidence="2 8" id="KW-0949">S-adenosyl-L-methionine</keyword>
<comment type="cofactor">
    <cofactor evidence="8">
        <name>S-adenosyl-L-methionine</name>
        <dbReference type="ChEBI" id="CHEBI:59789"/>
    </cofactor>
    <text evidence="8">Binds 1 S-adenosyl-L-methionine per subunit.</text>
</comment>
<dbReference type="Pfam" id="PF04055">
    <property type="entry name" value="Radical_SAM"/>
    <property type="match status" value="1"/>
</dbReference>
<dbReference type="InterPro" id="IPR007197">
    <property type="entry name" value="rSAM"/>
</dbReference>
<feature type="binding site" evidence="8">
    <location>
        <begin position="42"/>
        <end position="44"/>
    </location>
    <ligand>
        <name>S-adenosyl-L-methionine</name>
        <dbReference type="ChEBI" id="CHEBI:59789"/>
    </ligand>
</feature>
<comment type="caution">
    <text evidence="10">The sequence shown here is derived from an EMBL/GenBank/DDBJ whole genome shotgun (WGS) entry which is preliminary data.</text>
</comment>
<evidence type="ECO:0000259" key="9">
    <source>
        <dbReference type="PROSITE" id="PS51918"/>
    </source>
</evidence>
<dbReference type="Gene3D" id="3.20.20.70">
    <property type="entry name" value="Aldolase class I"/>
    <property type="match status" value="1"/>
</dbReference>
<dbReference type="HAMAP" id="MF_00917">
    <property type="entry name" value="QueE"/>
    <property type="match status" value="1"/>
</dbReference>
<dbReference type="PIRSF" id="PIRSF000370">
    <property type="entry name" value="QueE"/>
    <property type="match status" value="1"/>
</dbReference>
<comment type="pathway">
    <text evidence="8">Purine metabolism; 7-cyano-7-deazaguanine biosynthesis.</text>
</comment>
<comment type="function">
    <text evidence="8">Catalyzes the complex heterocyclic radical-mediated conversion of 6-carboxy-5,6,7,8-tetrahydropterin (CPH4) to 7-carboxy-7-deazaguanine (CDG), a step common to the biosynthetic pathways of all 7-deazapurine-containing compounds.</text>
</comment>
<feature type="binding site" evidence="8">
    <location>
        <position position="40"/>
    </location>
    <ligand>
        <name>[4Fe-4S] cluster</name>
        <dbReference type="ChEBI" id="CHEBI:49883"/>
        <note>4Fe-4S-S-AdoMet</note>
    </ligand>
</feature>
<comment type="catalytic activity">
    <reaction evidence="8">
        <text>6-carboxy-5,6,7,8-tetrahydropterin + H(+) = 7-carboxy-7-carbaguanine + NH4(+)</text>
        <dbReference type="Rhea" id="RHEA:27974"/>
        <dbReference type="ChEBI" id="CHEBI:15378"/>
        <dbReference type="ChEBI" id="CHEBI:28938"/>
        <dbReference type="ChEBI" id="CHEBI:61032"/>
        <dbReference type="ChEBI" id="CHEBI:61036"/>
        <dbReference type="EC" id="4.3.99.3"/>
    </reaction>
</comment>
<keyword evidence="1 8" id="KW-0004">4Fe-4S</keyword>
<dbReference type="InterPro" id="IPR024924">
    <property type="entry name" value="7-CO-7-deazaguanine_synth-like"/>
</dbReference>
<keyword evidence="8" id="KW-0671">Queuosine biosynthesis</keyword>
<evidence type="ECO:0000256" key="6">
    <source>
        <dbReference type="ARBA" id="ARBA00023014"/>
    </source>
</evidence>
<feature type="binding site" evidence="8">
    <location>
        <position position="43"/>
    </location>
    <ligand>
        <name>[4Fe-4S] cluster</name>
        <dbReference type="ChEBI" id="CHEBI:49883"/>
        <note>4Fe-4S-S-AdoMet</note>
    </ligand>
</feature>
<dbReference type="PANTHER" id="PTHR42836:SF1">
    <property type="entry name" value="7-CARBOXY-7-DEAZAGUANINE SYNTHASE"/>
    <property type="match status" value="1"/>
</dbReference>
<evidence type="ECO:0000256" key="7">
    <source>
        <dbReference type="ARBA" id="ARBA00023239"/>
    </source>
</evidence>
<dbReference type="InterPro" id="IPR058240">
    <property type="entry name" value="rSAM_sf"/>
</dbReference>
<dbReference type="GO" id="GO:0016840">
    <property type="term" value="F:carbon-nitrogen lyase activity"/>
    <property type="evidence" value="ECO:0007669"/>
    <property type="project" value="UniProtKB-UniRule"/>
</dbReference>
<dbReference type="GO" id="GO:0000287">
    <property type="term" value="F:magnesium ion binding"/>
    <property type="evidence" value="ECO:0007669"/>
    <property type="project" value="UniProtKB-UniRule"/>
</dbReference>
<dbReference type="SUPFAM" id="SSF102114">
    <property type="entry name" value="Radical SAM enzymes"/>
    <property type="match status" value="1"/>
</dbReference>
<keyword evidence="3 8" id="KW-0479">Metal-binding</keyword>
<proteinExistence type="inferred from homology"/>
<keyword evidence="5 8" id="KW-0408">Iron</keyword>
<evidence type="ECO:0000313" key="11">
    <source>
        <dbReference type="Proteomes" id="UP000654401"/>
    </source>
</evidence>
<dbReference type="GO" id="GO:0008616">
    <property type="term" value="P:tRNA queuosine(34) biosynthetic process"/>
    <property type="evidence" value="ECO:0007669"/>
    <property type="project" value="UniProtKB-UniRule"/>
</dbReference>
<comment type="cofactor">
    <cofactor evidence="8">
        <name>[4Fe-4S] cluster</name>
        <dbReference type="ChEBI" id="CHEBI:49883"/>
    </cofactor>
    <text evidence="8">Binds 1 [4Fe-4S] cluster. The cluster is coordinated with 3 cysteines and an exchangeable S-adenosyl-L-methionine.</text>
</comment>
<evidence type="ECO:0000256" key="8">
    <source>
        <dbReference type="HAMAP-Rule" id="MF_00917"/>
    </source>
</evidence>
<feature type="binding site" evidence="8">
    <location>
        <position position="45"/>
    </location>
    <ligand>
        <name>Mg(2+)</name>
        <dbReference type="ChEBI" id="CHEBI:18420"/>
    </ligand>
</feature>
<dbReference type="InterPro" id="IPR013785">
    <property type="entry name" value="Aldolase_TIM"/>
</dbReference>
<evidence type="ECO:0000256" key="2">
    <source>
        <dbReference type="ARBA" id="ARBA00022691"/>
    </source>
</evidence>
<dbReference type="PANTHER" id="PTHR42836">
    <property type="entry name" value="7-CARBOXY-7-DEAZAGUANINE SYNTHASE"/>
    <property type="match status" value="1"/>
</dbReference>
<feature type="domain" description="Radical SAM core" evidence="9">
    <location>
        <begin position="23"/>
        <end position="213"/>
    </location>
</feature>
<comment type="cofactor">
    <cofactor evidence="8">
        <name>Mg(2+)</name>
        <dbReference type="ChEBI" id="CHEBI:18420"/>
    </cofactor>
</comment>
<evidence type="ECO:0000313" key="10">
    <source>
        <dbReference type="EMBL" id="MBC8519643.1"/>
    </source>
</evidence>
<organism evidence="10 11">
    <name type="scientific">Candidatus Thiopontia autotrophica</name>
    <dbReference type="NCBI Taxonomy" id="2841688"/>
    <lineage>
        <taxon>Bacteria</taxon>
        <taxon>Pseudomonadati</taxon>
        <taxon>Pseudomonadota</taxon>
        <taxon>Gammaproteobacteria</taxon>
        <taxon>Candidatus Thiopontia</taxon>
    </lineage>
</organism>
<dbReference type="GO" id="GO:0051539">
    <property type="term" value="F:4 iron, 4 sulfur cluster binding"/>
    <property type="evidence" value="ECO:0007669"/>
    <property type="project" value="UniProtKB-UniRule"/>
</dbReference>
<dbReference type="EMBL" id="JACNFK010000025">
    <property type="protein sequence ID" value="MBC8519643.1"/>
    <property type="molecule type" value="Genomic_DNA"/>
</dbReference>
<keyword evidence="4 8" id="KW-0460">Magnesium</keyword>
<evidence type="ECO:0000256" key="4">
    <source>
        <dbReference type="ARBA" id="ARBA00022842"/>
    </source>
</evidence>
<comment type="similarity">
    <text evidence="8">Belongs to the radical SAM superfamily. 7-carboxy-7-deazaguanine synthase family.</text>
</comment>
<evidence type="ECO:0000256" key="5">
    <source>
        <dbReference type="ARBA" id="ARBA00023004"/>
    </source>
</evidence>
<feature type="binding site" evidence="8">
    <location>
        <position position="77"/>
    </location>
    <ligand>
        <name>S-adenosyl-L-methionine</name>
        <dbReference type="ChEBI" id="CHEBI:59789"/>
    </ligand>
</feature>
<dbReference type="EC" id="4.3.99.3" evidence="8"/>
<feature type="binding site" evidence="8">
    <location>
        <position position="32"/>
    </location>
    <ligand>
        <name>substrate</name>
    </ligand>
</feature>
<keyword evidence="7 8" id="KW-0456">Lyase</keyword>
<dbReference type="PROSITE" id="PS51918">
    <property type="entry name" value="RADICAL_SAM"/>
    <property type="match status" value="1"/>
</dbReference>
<dbReference type="AlphaFoldDB" id="A0A8J6P7P9"/>
<dbReference type="GO" id="GO:1904047">
    <property type="term" value="F:S-adenosyl-L-methionine binding"/>
    <property type="evidence" value="ECO:0007669"/>
    <property type="project" value="UniProtKB-UniRule"/>
</dbReference>
<gene>
    <name evidence="8 10" type="primary">queE</name>
    <name evidence="10" type="ORF">H8D24_04455</name>
</gene>
<reference evidence="10 11" key="1">
    <citation type="submission" date="2020-08" db="EMBL/GenBank/DDBJ databases">
        <title>Bridging the membrane lipid divide: bacteria of the FCB group superphylum have the potential to synthesize archaeal ether lipids.</title>
        <authorList>
            <person name="Villanueva L."/>
            <person name="Von Meijenfeldt F.A.B."/>
            <person name="Westbye A.B."/>
            <person name="Yadav S."/>
            <person name="Hopmans E.C."/>
            <person name="Dutilh B.E."/>
            <person name="Sinninghe Damste J.S."/>
        </authorList>
    </citation>
    <scope>NUCLEOTIDE SEQUENCE [LARGE SCALE GENOMIC DNA]</scope>
    <source>
        <strain evidence="10">NIOZ-UU100</strain>
    </source>
</reference>